<protein>
    <submittedName>
        <fullName evidence="9">Putative D,D-dipeptide transport system permease protein DdpB</fullName>
    </submittedName>
</protein>
<feature type="transmembrane region" description="Helical" evidence="7">
    <location>
        <begin position="181"/>
        <end position="214"/>
    </location>
</feature>
<evidence type="ECO:0000259" key="8">
    <source>
        <dbReference type="PROSITE" id="PS50928"/>
    </source>
</evidence>
<gene>
    <name evidence="9" type="primary">ddpB_2</name>
    <name evidence="9" type="ORF">SDC9_31971</name>
</gene>
<feature type="transmembrane region" description="Helical" evidence="7">
    <location>
        <begin position="12"/>
        <end position="32"/>
    </location>
</feature>
<feature type="transmembrane region" description="Helical" evidence="7">
    <location>
        <begin position="258"/>
        <end position="284"/>
    </location>
</feature>
<proteinExistence type="predicted"/>
<dbReference type="EMBL" id="VSSQ01000215">
    <property type="protein sequence ID" value="MPL85995.1"/>
    <property type="molecule type" value="Genomic_DNA"/>
</dbReference>
<keyword evidence="3" id="KW-1003">Cell membrane</keyword>
<dbReference type="GO" id="GO:0005886">
    <property type="term" value="C:plasma membrane"/>
    <property type="evidence" value="ECO:0007669"/>
    <property type="project" value="UniProtKB-SubCell"/>
</dbReference>
<feature type="transmembrane region" description="Helical" evidence="7">
    <location>
        <begin position="103"/>
        <end position="124"/>
    </location>
</feature>
<dbReference type="InterPro" id="IPR000515">
    <property type="entry name" value="MetI-like"/>
</dbReference>
<evidence type="ECO:0000256" key="1">
    <source>
        <dbReference type="ARBA" id="ARBA00004651"/>
    </source>
</evidence>
<dbReference type="GO" id="GO:0071916">
    <property type="term" value="F:dipeptide transmembrane transporter activity"/>
    <property type="evidence" value="ECO:0007669"/>
    <property type="project" value="TreeGrafter"/>
</dbReference>
<dbReference type="InterPro" id="IPR045621">
    <property type="entry name" value="BPD_transp_1_N"/>
</dbReference>
<dbReference type="PANTHER" id="PTHR43163">
    <property type="entry name" value="DIPEPTIDE TRANSPORT SYSTEM PERMEASE PROTEIN DPPB-RELATED"/>
    <property type="match status" value="1"/>
</dbReference>
<dbReference type="InterPro" id="IPR035906">
    <property type="entry name" value="MetI-like_sf"/>
</dbReference>
<keyword evidence="5 7" id="KW-1133">Transmembrane helix</keyword>
<dbReference type="AlphaFoldDB" id="A0A644V4N4"/>
<evidence type="ECO:0000256" key="2">
    <source>
        <dbReference type="ARBA" id="ARBA00022448"/>
    </source>
</evidence>
<feature type="domain" description="ABC transmembrane type-1" evidence="8">
    <location>
        <begin position="97"/>
        <end position="327"/>
    </location>
</feature>
<comment type="caution">
    <text evidence="9">The sequence shown here is derived from an EMBL/GenBank/DDBJ whole genome shotgun (WGS) entry which is preliminary data.</text>
</comment>
<reference evidence="9" key="1">
    <citation type="submission" date="2019-08" db="EMBL/GenBank/DDBJ databases">
        <authorList>
            <person name="Kucharzyk K."/>
            <person name="Murdoch R.W."/>
            <person name="Higgins S."/>
            <person name="Loffler F."/>
        </authorList>
    </citation>
    <scope>NUCLEOTIDE SEQUENCE</scope>
</reference>
<comment type="subcellular location">
    <subcellularLocation>
        <location evidence="1">Cell membrane</location>
        <topology evidence="1">Multi-pass membrane protein</topology>
    </subcellularLocation>
</comment>
<dbReference type="CDD" id="cd06261">
    <property type="entry name" value="TM_PBP2"/>
    <property type="match status" value="1"/>
</dbReference>
<keyword evidence="4 7" id="KW-0812">Transmembrane</keyword>
<name>A0A644V4N4_9ZZZZ</name>
<dbReference type="Pfam" id="PF19300">
    <property type="entry name" value="BPD_transp_1_N"/>
    <property type="match status" value="1"/>
</dbReference>
<keyword evidence="6 7" id="KW-0472">Membrane</keyword>
<feature type="transmembrane region" description="Helical" evidence="7">
    <location>
        <begin position="136"/>
        <end position="161"/>
    </location>
</feature>
<dbReference type="PROSITE" id="PS50928">
    <property type="entry name" value="ABC_TM1"/>
    <property type="match status" value="1"/>
</dbReference>
<dbReference type="PANTHER" id="PTHR43163:SF8">
    <property type="entry name" value="D,D-DIPEPTIDE TRANSPORT SYSTEM PERMEASE PROTEIN DDPB-RELATED"/>
    <property type="match status" value="1"/>
</dbReference>
<organism evidence="9">
    <name type="scientific">bioreactor metagenome</name>
    <dbReference type="NCBI Taxonomy" id="1076179"/>
    <lineage>
        <taxon>unclassified sequences</taxon>
        <taxon>metagenomes</taxon>
        <taxon>ecological metagenomes</taxon>
    </lineage>
</organism>
<dbReference type="Pfam" id="PF00528">
    <property type="entry name" value="BPD_transp_1"/>
    <property type="match status" value="1"/>
</dbReference>
<evidence type="ECO:0000256" key="3">
    <source>
        <dbReference type="ARBA" id="ARBA00022475"/>
    </source>
</evidence>
<keyword evidence="2" id="KW-0813">Transport</keyword>
<dbReference type="Gene3D" id="1.10.3720.10">
    <property type="entry name" value="MetI-like"/>
    <property type="match status" value="1"/>
</dbReference>
<evidence type="ECO:0000256" key="7">
    <source>
        <dbReference type="SAM" id="Phobius"/>
    </source>
</evidence>
<evidence type="ECO:0000256" key="5">
    <source>
        <dbReference type="ARBA" id="ARBA00022989"/>
    </source>
</evidence>
<dbReference type="SUPFAM" id="SSF161098">
    <property type="entry name" value="MetI-like"/>
    <property type="match status" value="1"/>
</dbReference>
<evidence type="ECO:0000256" key="4">
    <source>
        <dbReference type="ARBA" id="ARBA00022692"/>
    </source>
</evidence>
<feature type="transmembrane region" description="Helical" evidence="7">
    <location>
        <begin position="304"/>
        <end position="330"/>
    </location>
</feature>
<accession>A0A644V4N4</accession>
<evidence type="ECO:0000256" key="6">
    <source>
        <dbReference type="ARBA" id="ARBA00023136"/>
    </source>
</evidence>
<sequence>MFSLRFVMRNILHLFIVFLGVSVFTFFISHVIPGDPARMLVGPHASQEALEATRAQLGLNKPIIVQYEKYIVDLVHGDLGTSIRTQRPVASELAKCFPATLELTMVSMIMAIVFGIILGVAAAVNRNKWIDHASRVFSLIGVSTPLFWSGVIALIVFYKVIPIFPASGRIDTFLSPPHEVTGLYIFDGLIAGNFAVVISAIHHIILPAVCLAYVQLAIVARQVRSSMIDVLEQDYIRTAKSCGISQKTIIYKYALKNALLPTITVTGLTVGELLGGAIITETIFAWPGMGKYVMDSIAFLDFPAIMGFTLVVSLSYVLINMAVDVLYSFLNPQIREVEK</sequence>
<evidence type="ECO:0000313" key="9">
    <source>
        <dbReference type="EMBL" id="MPL85995.1"/>
    </source>
</evidence>